<dbReference type="EMBL" id="JARTTH020000005">
    <property type="protein sequence ID" value="MEC6054903.1"/>
    <property type="molecule type" value="Genomic_DNA"/>
</dbReference>
<accession>A0AB35WKL8</accession>
<dbReference type="AlphaFoldDB" id="A0AB35WKL8"/>
<name>A0AB35WKL8_9ENTR</name>
<reference evidence="1" key="2">
    <citation type="submission" date="2024-01" db="EMBL/GenBank/DDBJ databases">
        <authorList>
            <person name="Macesic N."/>
        </authorList>
    </citation>
    <scope>NUCLEOTIDE SEQUENCE</scope>
    <source>
        <strain evidence="1">CPO078</strain>
    </source>
</reference>
<protein>
    <submittedName>
        <fullName evidence="1">Uncharacterized protein</fullName>
    </submittedName>
</protein>
<comment type="caution">
    <text evidence="1">The sequence shown here is derived from an EMBL/GenBank/DDBJ whole genome shotgun (WGS) entry which is preliminary data.</text>
</comment>
<reference evidence="1" key="1">
    <citation type="journal article" date="2023" name="Nat. Commun.">
        <title>Genomic dissection of endemic carbapenem resistance reveals metallo-beta-lactamase dissemination through clonal, plasmid and integron transfer.</title>
        <authorList>
            <person name="Macesic N."/>
            <person name="Hawkey J."/>
            <person name="Vezina B."/>
            <person name="Wisniewski J.A."/>
            <person name="Cottingham H."/>
            <person name="Blakeway L.V."/>
            <person name="Harshegyi T."/>
            <person name="Pragastis K."/>
            <person name="Badoordeen G.Z."/>
            <person name="Dennison A."/>
            <person name="Spelman D.W."/>
            <person name="Jenney A.W.J."/>
            <person name="Peleg A.Y."/>
        </authorList>
    </citation>
    <scope>NUCLEOTIDE SEQUENCE</scope>
    <source>
        <strain evidence="1">CPO078</strain>
    </source>
</reference>
<evidence type="ECO:0000313" key="1">
    <source>
        <dbReference type="EMBL" id="MEC6054903.1"/>
    </source>
</evidence>
<proteinExistence type="predicted"/>
<sequence length="42" mass="5024">MGEQTREKEAETWAEFIREFLNEGGVIYGSQEKQKREVVYEK</sequence>
<gene>
    <name evidence="1" type="ORF">QAB24_031270</name>
</gene>
<organism evidence="1 2">
    <name type="scientific">Klebsiella michiganensis</name>
    <dbReference type="NCBI Taxonomy" id="1134687"/>
    <lineage>
        <taxon>Bacteria</taxon>
        <taxon>Pseudomonadati</taxon>
        <taxon>Pseudomonadota</taxon>
        <taxon>Gammaproteobacteria</taxon>
        <taxon>Enterobacterales</taxon>
        <taxon>Enterobacteriaceae</taxon>
        <taxon>Klebsiella/Raoultella group</taxon>
        <taxon>Klebsiella</taxon>
    </lineage>
</organism>
<dbReference type="Proteomes" id="UP001175817">
    <property type="component" value="Unassembled WGS sequence"/>
</dbReference>
<dbReference type="RefSeq" id="WP_256388232.1">
    <property type="nucleotide sequence ID" value="NZ_CABHDO010000040.1"/>
</dbReference>
<evidence type="ECO:0000313" key="2">
    <source>
        <dbReference type="Proteomes" id="UP001175817"/>
    </source>
</evidence>